<dbReference type="PANTHER" id="PTHR42929:SF5">
    <property type="entry name" value="ABC TRANSPORTER PERMEASE PROTEIN"/>
    <property type="match status" value="1"/>
</dbReference>
<keyword evidence="11" id="KW-1185">Reference proteome</keyword>
<reference evidence="11" key="1">
    <citation type="journal article" date="2019" name="Int. J. Syst. Evol. Microbiol.">
        <title>The Global Catalogue of Microorganisms (GCM) 10K type strain sequencing project: providing services to taxonomists for standard genome sequencing and annotation.</title>
        <authorList>
            <consortium name="The Broad Institute Genomics Platform"/>
            <consortium name="The Broad Institute Genome Sequencing Center for Infectious Disease"/>
            <person name="Wu L."/>
            <person name="Ma J."/>
        </authorList>
    </citation>
    <scope>NUCLEOTIDE SEQUENCE [LARGE SCALE GENOMIC DNA]</scope>
    <source>
        <strain evidence="11">KCTC 42986</strain>
    </source>
</reference>
<evidence type="ECO:0000256" key="6">
    <source>
        <dbReference type="ARBA" id="ARBA00022989"/>
    </source>
</evidence>
<comment type="caution">
    <text evidence="10">The sequence shown here is derived from an EMBL/GenBank/DDBJ whole genome shotgun (WGS) entry which is preliminary data.</text>
</comment>
<evidence type="ECO:0000313" key="10">
    <source>
        <dbReference type="EMBL" id="MFC3106457.1"/>
    </source>
</evidence>
<feature type="transmembrane region" description="Helical" evidence="8">
    <location>
        <begin position="285"/>
        <end position="307"/>
    </location>
</feature>
<dbReference type="PROSITE" id="PS50928">
    <property type="entry name" value="ABC_TM1"/>
    <property type="match status" value="1"/>
</dbReference>
<sequence length="417" mass="45572">MSASVVINAADQGLAVSLKRSEHWNRMKAFGLVIPLLLFILITFMVPIVELLFNSVDNSIVPASLPKTTSMLTQWEPKISALPEEAVFKALSDELRASSNLEVSKLGSRFNYVQSGTRGLFTKTARQLGSEGSGASSSAQDRMIGIDGRWGKTETWTLIRNYSGAFTAGYYLTAFDLRFDSNGSIARESEDSRLYMDVFGRTFLISAAVTVICLLLAYPVAYLLANLPARTSNLLMILVLLPFWTSILVRTTAWVVLLQSEGLVNQALLYLGLTQEPLKLIFNRFGVLIAITHILLPYAILSLYSVMKNISPVYVRAARSLGAGPIRSFVAVYFPQTMPGVSAAGMLVFILALGYYITPAMVGGGNDQMVSYFVAEQVNTTLNWGLASALGMMLLLSVTVLYMIYTRLVGSNGMKLG</sequence>
<proteinExistence type="inferred from homology"/>
<keyword evidence="4" id="KW-1003">Cell membrane</keyword>
<evidence type="ECO:0000313" key="11">
    <source>
        <dbReference type="Proteomes" id="UP001595530"/>
    </source>
</evidence>
<accession>A0ABV7EXZ5</accession>
<dbReference type="PANTHER" id="PTHR42929">
    <property type="entry name" value="INNER MEMBRANE ABC TRANSPORTER PERMEASE PROTEIN YDCU-RELATED-RELATED"/>
    <property type="match status" value="1"/>
</dbReference>
<name>A0ABV7EXZ5_9BURK</name>
<protein>
    <submittedName>
        <fullName evidence="10">ABC transporter permease</fullName>
    </submittedName>
</protein>
<feature type="transmembrane region" description="Helical" evidence="8">
    <location>
        <begin position="341"/>
        <end position="362"/>
    </location>
</feature>
<keyword evidence="5 8" id="KW-0812">Transmembrane</keyword>
<dbReference type="SUPFAM" id="SSF161098">
    <property type="entry name" value="MetI-like"/>
    <property type="match status" value="1"/>
</dbReference>
<feature type="domain" description="ABC transmembrane type-1" evidence="9">
    <location>
        <begin position="199"/>
        <end position="405"/>
    </location>
</feature>
<evidence type="ECO:0000256" key="3">
    <source>
        <dbReference type="ARBA" id="ARBA00022448"/>
    </source>
</evidence>
<dbReference type="Gene3D" id="1.10.3720.10">
    <property type="entry name" value="MetI-like"/>
    <property type="match status" value="1"/>
</dbReference>
<keyword evidence="7 8" id="KW-0472">Membrane</keyword>
<organism evidence="10 11">
    <name type="scientific">Undibacterium arcticum</name>
    <dbReference type="NCBI Taxonomy" id="1762892"/>
    <lineage>
        <taxon>Bacteria</taxon>
        <taxon>Pseudomonadati</taxon>
        <taxon>Pseudomonadota</taxon>
        <taxon>Betaproteobacteria</taxon>
        <taxon>Burkholderiales</taxon>
        <taxon>Oxalobacteraceae</taxon>
        <taxon>Undibacterium</taxon>
    </lineage>
</organism>
<feature type="transmembrane region" description="Helical" evidence="8">
    <location>
        <begin position="232"/>
        <end position="249"/>
    </location>
</feature>
<dbReference type="InterPro" id="IPR035906">
    <property type="entry name" value="MetI-like_sf"/>
</dbReference>
<dbReference type="Proteomes" id="UP001595530">
    <property type="component" value="Unassembled WGS sequence"/>
</dbReference>
<dbReference type="RefSeq" id="WP_390324886.1">
    <property type="nucleotide sequence ID" value="NZ_JBHRTP010000002.1"/>
</dbReference>
<dbReference type="InterPro" id="IPR000515">
    <property type="entry name" value="MetI-like"/>
</dbReference>
<keyword evidence="3 8" id="KW-0813">Transport</keyword>
<evidence type="ECO:0000256" key="2">
    <source>
        <dbReference type="ARBA" id="ARBA00007069"/>
    </source>
</evidence>
<dbReference type="EMBL" id="JBHRTP010000002">
    <property type="protein sequence ID" value="MFC3106457.1"/>
    <property type="molecule type" value="Genomic_DNA"/>
</dbReference>
<gene>
    <name evidence="10" type="ORF">ACFOFO_00520</name>
</gene>
<feature type="transmembrane region" description="Helical" evidence="8">
    <location>
        <begin position="382"/>
        <end position="405"/>
    </location>
</feature>
<evidence type="ECO:0000256" key="7">
    <source>
        <dbReference type="ARBA" id="ARBA00023136"/>
    </source>
</evidence>
<comment type="subcellular location">
    <subcellularLocation>
        <location evidence="1 8">Cell membrane</location>
        <topology evidence="1 8">Multi-pass membrane protein</topology>
    </subcellularLocation>
</comment>
<dbReference type="CDD" id="cd06261">
    <property type="entry name" value="TM_PBP2"/>
    <property type="match status" value="1"/>
</dbReference>
<evidence type="ECO:0000256" key="8">
    <source>
        <dbReference type="RuleBase" id="RU363032"/>
    </source>
</evidence>
<evidence type="ECO:0000259" key="9">
    <source>
        <dbReference type="PROSITE" id="PS50928"/>
    </source>
</evidence>
<evidence type="ECO:0000256" key="5">
    <source>
        <dbReference type="ARBA" id="ARBA00022692"/>
    </source>
</evidence>
<keyword evidence="6 8" id="KW-1133">Transmembrane helix</keyword>
<evidence type="ECO:0000256" key="1">
    <source>
        <dbReference type="ARBA" id="ARBA00004651"/>
    </source>
</evidence>
<comment type="similarity">
    <text evidence="2">Belongs to the binding-protein-dependent transport system permease family. CysTW subfamily.</text>
</comment>
<feature type="transmembrane region" description="Helical" evidence="8">
    <location>
        <begin position="29"/>
        <end position="49"/>
    </location>
</feature>
<dbReference type="Pfam" id="PF00528">
    <property type="entry name" value="BPD_transp_1"/>
    <property type="match status" value="1"/>
</dbReference>
<feature type="transmembrane region" description="Helical" evidence="8">
    <location>
        <begin position="203"/>
        <end position="225"/>
    </location>
</feature>
<evidence type="ECO:0000256" key="4">
    <source>
        <dbReference type="ARBA" id="ARBA00022475"/>
    </source>
</evidence>